<dbReference type="Proteomes" id="UP000035904">
    <property type="component" value="Unassembled WGS sequence"/>
</dbReference>
<dbReference type="AlphaFoldDB" id="A0A0J1HX25"/>
<proteinExistence type="predicted"/>
<evidence type="ECO:0000313" key="2">
    <source>
        <dbReference type="EMBL" id="KLV18286.1"/>
    </source>
</evidence>
<dbReference type="PATRIC" id="fig|1392.242.peg.5611"/>
<keyword evidence="1" id="KW-0472">Membrane</keyword>
<name>A0A0J1HX25_BACAN</name>
<organism evidence="2 3">
    <name type="scientific">Bacillus anthracis</name>
    <name type="common">anthrax bacterium</name>
    <dbReference type="NCBI Taxonomy" id="1392"/>
    <lineage>
        <taxon>Bacteria</taxon>
        <taxon>Bacillati</taxon>
        <taxon>Bacillota</taxon>
        <taxon>Bacilli</taxon>
        <taxon>Bacillales</taxon>
        <taxon>Bacillaceae</taxon>
        <taxon>Bacillus</taxon>
        <taxon>Bacillus cereus group</taxon>
    </lineage>
</organism>
<accession>A0A0J1HX25</accession>
<evidence type="ECO:0000313" key="3">
    <source>
        <dbReference type="Proteomes" id="UP000035904"/>
    </source>
</evidence>
<feature type="transmembrane region" description="Helical" evidence="1">
    <location>
        <begin position="37"/>
        <end position="56"/>
    </location>
</feature>
<evidence type="ECO:0000256" key="1">
    <source>
        <dbReference type="SAM" id="Phobius"/>
    </source>
</evidence>
<reference evidence="2 3" key="1">
    <citation type="submission" date="2015-05" db="EMBL/GenBank/DDBJ databases">
        <title>Whole genome sequence and identification of bacterial endophytes from Costus igneus.</title>
        <authorList>
            <person name="Lee Y.P."/>
            <person name="Gan H.M."/>
            <person name="Eng W."/>
            <person name="Wheatley M.S."/>
            <person name="Caraballo A."/>
            <person name="Polter S."/>
            <person name="Savka M.A."/>
            <person name="Hudson A.O."/>
        </authorList>
    </citation>
    <scope>NUCLEOTIDE SEQUENCE [LARGE SCALE GENOMIC DNA]</scope>
    <source>
        <strain evidence="2 3">RIT375</strain>
    </source>
</reference>
<dbReference type="EMBL" id="LDPG01000007">
    <property type="protein sequence ID" value="KLV18286.1"/>
    <property type="molecule type" value="Genomic_DNA"/>
</dbReference>
<sequence>MTESFIVYVVGLFVVVAALICFSILTNPKQYVSFKILSGLGIFILGFISYGLFYIFTRFLL</sequence>
<comment type="caution">
    <text evidence="2">The sequence shown here is derived from an EMBL/GenBank/DDBJ whole genome shotgun (WGS) entry which is preliminary data.</text>
</comment>
<keyword evidence="1" id="KW-0812">Transmembrane</keyword>
<gene>
    <name evidence="2" type="ORF">ABW01_12955</name>
</gene>
<protein>
    <submittedName>
        <fullName evidence="2">Uncharacterized protein</fullName>
    </submittedName>
</protein>
<keyword evidence="1" id="KW-1133">Transmembrane helix</keyword>
<feature type="transmembrane region" description="Helical" evidence="1">
    <location>
        <begin position="6"/>
        <end position="25"/>
    </location>
</feature>
<dbReference type="RefSeq" id="WP_047956627.1">
    <property type="nucleotide sequence ID" value="NZ_LDPG01000007.1"/>
</dbReference>